<evidence type="ECO:0000256" key="11">
    <source>
        <dbReference type="ARBA" id="ARBA00048212"/>
    </source>
</evidence>
<dbReference type="PANTHER" id="PTHR11825:SF44">
    <property type="entry name" value="BRANCHED-CHAIN-AMINO-ACID AMINOTRANSFERASE"/>
    <property type="match status" value="1"/>
</dbReference>
<dbReference type="AlphaFoldDB" id="A0A1V4A1P7"/>
<comment type="catalytic activity">
    <reaction evidence="13 17">
        <text>L-leucine + 2-oxoglutarate = 4-methyl-2-oxopentanoate + L-glutamate</text>
        <dbReference type="Rhea" id="RHEA:18321"/>
        <dbReference type="ChEBI" id="CHEBI:16810"/>
        <dbReference type="ChEBI" id="CHEBI:17865"/>
        <dbReference type="ChEBI" id="CHEBI:29985"/>
        <dbReference type="ChEBI" id="CHEBI:57427"/>
        <dbReference type="EC" id="2.6.1.42"/>
    </reaction>
</comment>
<dbReference type="UniPathway" id="UPA00049">
    <property type="reaction ID" value="UER00062"/>
</dbReference>
<feature type="modified residue" description="N6-(pyridoxal phosphate)lysine" evidence="14">
    <location>
        <position position="193"/>
    </location>
</feature>
<dbReference type="NCBIfam" id="TIGR01123">
    <property type="entry name" value="ilvE_II"/>
    <property type="match status" value="1"/>
</dbReference>
<dbReference type="GO" id="GO:0052655">
    <property type="term" value="F:L-valine-2-oxoglutarate transaminase activity"/>
    <property type="evidence" value="ECO:0007669"/>
    <property type="project" value="RHEA"/>
</dbReference>
<comment type="caution">
    <text evidence="18">The sequence shown here is derived from an EMBL/GenBank/DDBJ whole genome shotgun (WGS) entry which is preliminary data.</text>
</comment>
<keyword evidence="19" id="KW-1185">Reference proteome</keyword>
<dbReference type="EC" id="2.6.1.42" evidence="17"/>
<evidence type="ECO:0000256" key="3">
    <source>
        <dbReference type="ARBA" id="ARBA00004931"/>
    </source>
</evidence>
<evidence type="ECO:0000256" key="4">
    <source>
        <dbReference type="ARBA" id="ARBA00005072"/>
    </source>
</evidence>
<keyword evidence="9 16" id="KW-0663">Pyridoxal phosphate</keyword>
<reference evidence="18 19" key="1">
    <citation type="submission" date="2017-02" db="EMBL/GenBank/DDBJ databases">
        <title>Draft Genome Sequence of Streptomyces tsukubaensis F601, a Producer of the immunosuppressant tacrolimus FK506.</title>
        <authorList>
            <person name="Zong G."/>
            <person name="Zhong C."/>
            <person name="Fu J."/>
            <person name="Qin R."/>
            <person name="Cao G."/>
        </authorList>
    </citation>
    <scope>NUCLEOTIDE SEQUENCE [LARGE SCALE GENOMIC DNA]</scope>
    <source>
        <strain evidence="18 19">F601</strain>
    </source>
</reference>
<dbReference type="InterPro" id="IPR005786">
    <property type="entry name" value="B_amino_transII"/>
</dbReference>
<evidence type="ECO:0000256" key="6">
    <source>
        <dbReference type="ARBA" id="ARBA00022576"/>
    </source>
</evidence>
<dbReference type="InterPro" id="IPR043132">
    <property type="entry name" value="BCAT-like_C"/>
</dbReference>
<evidence type="ECO:0000313" key="19">
    <source>
        <dbReference type="Proteomes" id="UP000190539"/>
    </source>
</evidence>
<dbReference type="GO" id="GO:0009099">
    <property type="term" value="P:L-valine biosynthetic process"/>
    <property type="evidence" value="ECO:0007669"/>
    <property type="project" value="UniProtKB-UniPathway"/>
</dbReference>
<evidence type="ECO:0000313" key="18">
    <source>
        <dbReference type="EMBL" id="OON72758.1"/>
    </source>
</evidence>
<keyword evidence="10 17" id="KW-0100">Branched-chain amino acid biosynthesis</keyword>
<dbReference type="InterPro" id="IPR001544">
    <property type="entry name" value="Aminotrans_IV"/>
</dbReference>
<evidence type="ECO:0000256" key="9">
    <source>
        <dbReference type="ARBA" id="ARBA00022898"/>
    </source>
</evidence>
<evidence type="ECO:0000256" key="16">
    <source>
        <dbReference type="RuleBase" id="RU004516"/>
    </source>
</evidence>
<comment type="cofactor">
    <cofactor evidence="1 16">
        <name>pyridoxal 5'-phosphate</name>
        <dbReference type="ChEBI" id="CHEBI:597326"/>
    </cofactor>
</comment>
<dbReference type="UniPathway" id="UPA00047">
    <property type="reaction ID" value="UER00058"/>
</dbReference>
<evidence type="ECO:0000256" key="15">
    <source>
        <dbReference type="RuleBase" id="RU004106"/>
    </source>
</evidence>
<evidence type="ECO:0000256" key="1">
    <source>
        <dbReference type="ARBA" id="ARBA00001933"/>
    </source>
</evidence>
<keyword evidence="7 17" id="KW-0028">Amino-acid biosynthesis</keyword>
<dbReference type="GO" id="GO:0052654">
    <property type="term" value="F:L-leucine-2-oxoglutarate transaminase activity"/>
    <property type="evidence" value="ECO:0007669"/>
    <property type="project" value="RHEA"/>
</dbReference>
<dbReference type="Gene3D" id="3.20.10.10">
    <property type="entry name" value="D-amino Acid Aminotransferase, subunit A, domain 2"/>
    <property type="match status" value="1"/>
</dbReference>
<accession>A0A1V4A1P7</accession>
<dbReference type="InterPro" id="IPR018300">
    <property type="entry name" value="Aminotrans_IV_CS"/>
</dbReference>
<evidence type="ECO:0000256" key="7">
    <source>
        <dbReference type="ARBA" id="ARBA00022605"/>
    </source>
</evidence>
<keyword evidence="8 17" id="KW-0808">Transferase</keyword>
<dbReference type="PROSITE" id="PS00770">
    <property type="entry name" value="AA_TRANSFER_CLASS_4"/>
    <property type="match status" value="1"/>
</dbReference>
<dbReference type="GO" id="GO:0009097">
    <property type="term" value="P:isoleucine biosynthetic process"/>
    <property type="evidence" value="ECO:0007669"/>
    <property type="project" value="UniProtKB-UniPathway"/>
</dbReference>
<dbReference type="InterPro" id="IPR043131">
    <property type="entry name" value="BCAT-like_N"/>
</dbReference>
<dbReference type="GO" id="GO:0009098">
    <property type="term" value="P:L-leucine biosynthetic process"/>
    <property type="evidence" value="ECO:0007669"/>
    <property type="project" value="UniProtKB-UniPathway"/>
</dbReference>
<evidence type="ECO:0000256" key="12">
    <source>
        <dbReference type="ARBA" id="ARBA00048798"/>
    </source>
</evidence>
<evidence type="ECO:0000256" key="13">
    <source>
        <dbReference type="ARBA" id="ARBA00049229"/>
    </source>
</evidence>
<evidence type="ECO:0000256" key="17">
    <source>
        <dbReference type="RuleBase" id="RU004517"/>
    </source>
</evidence>
<dbReference type="CDD" id="cd01557">
    <property type="entry name" value="BCAT_beta_family"/>
    <property type="match status" value="1"/>
</dbReference>
<dbReference type="NCBIfam" id="NF009897">
    <property type="entry name" value="PRK13357.1"/>
    <property type="match status" value="1"/>
</dbReference>
<dbReference type="Proteomes" id="UP000190539">
    <property type="component" value="Unassembled WGS sequence"/>
</dbReference>
<comment type="similarity">
    <text evidence="5 15">Belongs to the class-IV pyridoxal-phosphate-dependent aminotransferase family.</text>
</comment>
<comment type="catalytic activity">
    <reaction evidence="12 17">
        <text>L-isoleucine + 2-oxoglutarate = (S)-3-methyl-2-oxopentanoate + L-glutamate</text>
        <dbReference type="Rhea" id="RHEA:24801"/>
        <dbReference type="ChEBI" id="CHEBI:16810"/>
        <dbReference type="ChEBI" id="CHEBI:29985"/>
        <dbReference type="ChEBI" id="CHEBI:35146"/>
        <dbReference type="ChEBI" id="CHEBI:58045"/>
        <dbReference type="EC" id="2.6.1.42"/>
    </reaction>
</comment>
<evidence type="ECO:0000256" key="10">
    <source>
        <dbReference type="ARBA" id="ARBA00023304"/>
    </source>
</evidence>
<gene>
    <name evidence="18" type="ORF">B1H18_28855</name>
</gene>
<comment type="catalytic activity">
    <reaction evidence="11 17">
        <text>L-valine + 2-oxoglutarate = 3-methyl-2-oxobutanoate + L-glutamate</text>
        <dbReference type="Rhea" id="RHEA:24813"/>
        <dbReference type="ChEBI" id="CHEBI:11851"/>
        <dbReference type="ChEBI" id="CHEBI:16810"/>
        <dbReference type="ChEBI" id="CHEBI:29985"/>
        <dbReference type="ChEBI" id="CHEBI:57762"/>
        <dbReference type="EC" id="2.6.1.42"/>
    </reaction>
</comment>
<comment type="pathway">
    <text evidence="4">Amino-acid biosynthesis; L-leucine biosynthesis; L-leucine from 3-methyl-2-oxobutanoate: step 4/4.</text>
</comment>
<evidence type="ECO:0000256" key="14">
    <source>
        <dbReference type="PIRSR" id="PIRSR006468-1"/>
    </source>
</evidence>
<dbReference type="STRING" id="83656.B1H18_28855"/>
<dbReference type="InterPro" id="IPR036038">
    <property type="entry name" value="Aminotransferase-like"/>
</dbReference>
<organism evidence="18 19">
    <name type="scientific">Streptomyces tsukubensis</name>
    <dbReference type="NCBI Taxonomy" id="83656"/>
    <lineage>
        <taxon>Bacteria</taxon>
        <taxon>Bacillati</taxon>
        <taxon>Actinomycetota</taxon>
        <taxon>Actinomycetes</taxon>
        <taxon>Kitasatosporales</taxon>
        <taxon>Streptomycetaceae</taxon>
        <taxon>Streptomyces</taxon>
    </lineage>
</organism>
<dbReference type="UniPathway" id="UPA00048">
    <property type="reaction ID" value="UER00073"/>
</dbReference>
<keyword evidence="6 17" id="KW-0032">Aminotransferase</keyword>
<dbReference type="SUPFAM" id="SSF56752">
    <property type="entry name" value="D-aminoacid aminotransferase-like PLP-dependent enzymes"/>
    <property type="match status" value="1"/>
</dbReference>
<comment type="pathway">
    <text evidence="3">Amino-acid biosynthesis; L-valine biosynthesis; L-valine from pyruvate: step 4/4.</text>
</comment>
<dbReference type="PANTHER" id="PTHR11825">
    <property type="entry name" value="SUBGROUP IIII AMINOTRANSFERASE"/>
    <property type="match status" value="1"/>
</dbReference>
<dbReference type="EMBL" id="MVFC01000035">
    <property type="protein sequence ID" value="OON72758.1"/>
    <property type="molecule type" value="Genomic_DNA"/>
</dbReference>
<evidence type="ECO:0000256" key="5">
    <source>
        <dbReference type="ARBA" id="ARBA00009320"/>
    </source>
</evidence>
<dbReference type="GO" id="GO:0052656">
    <property type="term" value="F:L-isoleucine-2-oxoglutarate transaminase activity"/>
    <property type="evidence" value="ECO:0007669"/>
    <property type="project" value="RHEA"/>
</dbReference>
<dbReference type="InterPro" id="IPR033939">
    <property type="entry name" value="BCAT_family"/>
</dbReference>
<dbReference type="Pfam" id="PF01063">
    <property type="entry name" value="Aminotran_4"/>
    <property type="match status" value="1"/>
</dbReference>
<comment type="pathway">
    <text evidence="2">Amino-acid biosynthesis; L-isoleucine biosynthesis; L-isoleucine from 2-oxobutanoate: step 4/4.</text>
</comment>
<name>A0A1V4A1P7_9ACTN</name>
<protein>
    <recommendedName>
        <fullName evidence="17">Branched-chain-amino-acid aminotransferase</fullName>
        <ecNumber evidence="17">2.6.1.42</ecNumber>
    </recommendedName>
</protein>
<evidence type="ECO:0000256" key="2">
    <source>
        <dbReference type="ARBA" id="ARBA00004824"/>
    </source>
</evidence>
<dbReference type="PIRSF" id="PIRSF006468">
    <property type="entry name" value="BCAT1"/>
    <property type="match status" value="1"/>
</dbReference>
<evidence type="ECO:0000256" key="8">
    <source>
        <dbReference type="ARBA" id="ARBA00022679"/>
    </source>
</evidence>
<proteinExistence type="inferred from homology"/>
<sequence>MPVADRTVGSPRVTARREFGEWFTDHMVLLTWTPETGWENRPRVLPFGDLRFSPAMAGLHYGQVVFEGLKTHRRRGGGLGTFRPDAHARRFQRSARRLAMPEMPEELFLAAVDAFVGRDGEALPADDGRLSLYLRPVLFASEPSLALRPARAYTFLLMGFVTGGFFSDHPDPVSVLISREYARAAPGGTGQAKCAGNYAGAFLAQRAATEAGCQQVVWLDPVERQWVEEMGGMNLFFVRGTGPGAAVVTPPLTGTLLPGVTRDSLKTLAARRGYLVTEERISVGQWREECEAGVITETFACGTAAVVTPVGQVRDGEDDWLIGGGKKGPVTMELREALTDVQQGLAPDTWEWVRHHPHPAASQ</sequence>
<dbReference type="Gene3D" id="3.30.470.10">
    <property type="match status" value="1"/>
</dbReference>